<feature type="region of interest" description="Disordered" evidence="8">
    <location>
        <begin position="1"/>
        <end position="25"/>
    </location>
</feature>
<evidence type="ECO:0000256" key="7">
    <source>
        <dbReference type="RuleBase" id="RU367003"/>
    </source>
</evidence>
<evidence type="ECO:0000256" key="8">
    <source>
        <dbReference type="SAM" id="MobiDB-lite"/>
    </source>
</evidence>
<comment type="similarity">
    <text evidence="2 7">Belongs to the Tic20 family.</text>
</comment>
<evidence type="ECO:0000256" key="2">
    <source>
        <dbReference type="ARBA" id="ARBA00009596"/>
    </source>
</evidence>
<keyword evidence="5" id="KW-1133">Transmembrane helix</keyword>
<evidence type="ECO:0000313" key="9">
    <source>
        <dbReference type="EMBL" id="VFU44418.1"/>
    </source>
</evidence>
<gene>
    <name evidence="9" type="ORF">SVIM_LOCUS273026</name>
</gene>
<organism evidence="9">
    <name type="scientific">Salix viminalis</name>
    <name type="common">Common osier</name>
    <name type="synonym">Basket willow</name>
    <dbReference type="NCBI Taxonomy" id="40686"/>
    <lineage>
        <taxon>Eukaryota</taxon>
        <taxon>Viridiplantae</taxon>
        <taxon>Streptophyta</taxon>
        <taxon>Embryophyta</taxon>
        <taxon>Tracheophyta</taxon>
        <taxon>Spermatophyta</taxon>
        <taxon>Magnoliopsida</taxon>
        <taxon>eudicotyledons</taxon>
        <taxon>Gunneridae</taxon>
        <taxon>Pentapetalae</taxon>
        <taxon>rosids</taxon>
        <taxon>fabids</taxon>
        <taxon>Malpighiales</taxon>
        <taxon>Salicaceae</taxon>
        <taxon>Saliceae</taxon>
        <taxon>Salix</taxon>
    </lineage>
</organism>
<evidence type="ECO:0000256" key="6">
    <source>
        <dbReference type="ARBA" id="ARBA00023136"/>
    </source>
</evidence>
<keyword evidence="4" id="KW-1001">Plastid inner membrane</keyword>
<protein>
    <recommendedName>
        <fullName evidence="7">Protein TIC 20</fullName>
    </recommendedName>
</protein>
<dbReference type="AlphaFoldDB" id="A0A6N2LTI4"/>
<sequence length="372" mass="42196">MKKETPVSFSESETRKRDARSRMSATATTAQNLSKTLRFSLLPSSLRMLLIGFDLWSTEVEVYSRKRDLIEGNWELIFHTYLVLICSVCADVNVILTTATRYKSELADGCQKISGANKLLSSSSSVARESNLPEWPTLSISRRSRFRFHQHLHCWSSKENTISRLLPAHSSMFGAMEGILDTIPWPPAQRRSIKPPLRSLNGGGGHWHVLALQISDTGYFIQPFIEHYDVLGDLIYFVPGAITRLPVWFSDILLLRLHWDREEQRCASLLQVPSDDGHATGNRPTALVEYKQFLSSHTLQWYVCDALLGRSGTRLHCDLVAVHKVCSCRWLCSPPYGRSTELAYSGLRDYDPGRDSLIQTLDIEKQIIRSGR</sequence>
<comment type="subcellular location">
    <subcellularLocation>
        <location evidence="1">Plastid</location>
        <location evidence="1">Chloroplast inner membrane</location>
        <topology evidence="1">Multi-pass membrane protein</topology>
    </subcellularLocation>
    <subcellularLocation>
        <location evidence="7">Plastid</location>
        <location evidence="7">Chloroplast membrane</location>
        <topology evidence="7">Multi-pass membrane protein</topology>
    </subcellularLocation>
</comment>
<keyword evidence="7" id="KW-0934">Plastid</keyword>
<evidence type="ECO:0000256" key="4">
    <source>
        <dbReference type="ARBA" id="ARBA00022780"/>
    </source>
</evidence>
<proteinExistence type="inferred from homology"/>
<evidence type="ECO:0000256" key="5">
    <source>
        <dbReference type="ARBA" id="ARBA00022989"/>
    </source>
</evidence>
<dbReference type="InterPro" id="IPR005691">
    <property type="entry name" value="Tic20"/>
</dbReference>
<keyword evidence="7" id="KW-0150">Chloroplast</keyword>
<reference evidence="9" key="1">
    <citation type="submission" date="2019-03" db="EMBL/GenBank/DDBJ databases">
        <authorList>
            <person name="Mank J."/>
            <person name="Almeida P."/>
        </authorList>
    </citation>
    <scope>NUCLEOTIDE SEQUENCE</scope>
    <source>
        <strain evidence="9">78183</strain>
    </source>
</reference>
<accession>A0A6N2LTI4</accession>
<name>A0A6N2LTI4_SALVM</name>
<dbReference type="Pfam" id="PF16166">
    <property type="entry name" value="TIC20"/>
    <property type="match status" value="1"/>
</dbReference>
<dbReference type="EMBL" id="CAADRP010001597">
    <property type="protein sequence ID" value="VFU44418.1"/>
    <property type="molecule type" value="Genomic_DNA"/>
</dbReference>
<keyword evidence="3" id="KW-0812">Transmembrane</keyword>
<dbReference type="GO" id="GO:0009706">
    <property type="term" value="C:chloroplast inner membrane"/>
    <property type="evidence" value="ECO:0007669"/>
    <property type="project" value="UniProtKB-SubCell"/>
</dbReference>
<evidence type="ECO:0000256" key="3">
    <source>
        <dbReference type="ARBA" id="ARBA00022692"/>
    </source>
</evidence>
<keyword evidence="6" id="KW-0472">Membrane</keyword>
<comment type="function">
    <text evidence="7">Involved in protein precursor import into chloroplasts.</text>
</comment>
<evidence type="ECO:0000256" key="1">
    <source>
        <dbReference type="ARBA" id="ARBA00004478"/>
    </source>
</evidence>